<comment type="caution">
    <text evidence="8">The sequence shown here is derived from an EMBL/GenBank/DDBJ whole genome shotgun (WGS) entry which is preliminary data.</text>
</comment>
<evidence type="ECO:0000256" key="4">
    <source>
        <dbReference type="ARBA" id="ARBA00023069"/>
    </source>
</evidence>
<dbReference type="PANTHER" id="PTHR12764">
    <property type="entry name" value="WD REPEAT DOMAIN-RELATED"/>
    <property type="match status" value="1"/>
</dbReference>
<protein>
    <submittedName>
        <fullName evidence="8">Intraflagellar transport protein IFT122</fullName>
    </submittedName>
</protein>
<dbReference type="InterPro" id="IPR015943">
    <property type="entry name" value="WD40/YVTN_repeat-like_dom_sf"/>
</dbReference>
<evidence type="ECO:0000256" key="1">
    <source>
        <dbReference type="ARBA" id="ARBA00004138"/>
    </source>
</evidence>
<feature type="region of interest" description="Disordered" evidence="6">
    <location>
        <begin position="943"/>
        <end position="962"/>
    </location>
</feature>
<dbReference type="InterPro" id="IPR011047">
    <property type="entry name" value="Quinoprotein_ADH-like_sf"/>
</dbReference>
<evidence type="ECO:0000256" key="5">
    <source>
        <dbReference type="ARBA" id="ARBA00023273"/>
    </source>
</evidence>
<keyword evidence="9" id="KW-1185">Reference proteome</keyword>
<name>A0A4Z1SM48_GIAMU</name>
<dbReference type="GO" id="GO:0030991">
    <property type="term" value="C:intraciliary transport particle A"/>
    <property type="evidence" value="ECO:0007669"/>
    <property type="project" value="TreeGrafter"/>
</dbReference>
<gene>
    <name evidence="8" type="ORF">GMRT_11318</name>
</gene>
<dbReference type="SMART" id="SM00320">
    <property type="entry name" value="WD40"/>
    <property type="match status" value="4"/>
</dbReference>
<feature type="compositionally biased region" description="Basic and acidic residues" evidence="6">
    <location>
        <begin position="360"/>
        <end position="375"/>
    </location>
</feature>
<dbReference type="GO" id="GO:0097730">
    <property type="term" value="C:non-motile cilium"/>
    <property type="evidence" value="ECO:0007669"/>
    <property type="project" value="TreeGrafter"/>
</dbReference>
<dbReference type="Pfam" id="PF23377">
    <property type="entry name" value="Beta-prop_IFT122_2nd"/>
    <property type="match status" value="1"/>
</dbReference>
<dbReference type="GO" id="GO:0035721">
    <property type="term" value="P:intraciliary retrograde transport"/>
    <property type="evidence" value="ECO:0007669"/>
    <property type="project" value="TreeGrafter"/>
</dbReference>
<accession>A0A4Z1SM48</accession>
<dbReference type="Proteomes" id="UP000315496">
    <property type="component" value="Chromosome 5"/>
</dbReference>
<keyword evidence="4" id="KW-0969">Cilium</keyword>
<dbReference type="Pfam" id="PF00400">
    <property type="entry name" value="WD40"/>
    <property type="match status" value="2"/>
</dbReference>
<keyword evidence="2" id="KW-0853">WD repeat</keyword>
<evidence type="ECO:0000313" key="8">
    <source>
        <dbReference type="EMBL" id="TNJ26630.1"/>
    </source>
</evidence>
<keyword evidence="5" id="KW-0966">Cell projection</keyword>
<dbReference type="VEuPathDB" id="GiardiaDB:GMRT_11318"/>
<evidence type="ECO:0000256" key="3">
    <source>
        <dbReference type="ARBA" id="ARBA00022737"/>
    </source>
</evidence>
<dbReference type="GO" id="GO:1905515">
    <property type="term" value="P:non-motile cilium assembly"/>
    <property type="evidence" value="ECO:0007669"/>
    <property type="project" value="TreeGrafter"/>
</dbReference>
<proteinExistence type="predicted"/>
<evidence type="ECO:0000256" key="6">
    <source>
        <dbReference type="SAM" id="MobiDB-lite"/>
    </source>
</evidence>
<dbReference type="EMBL" id="VDLU01000005">
    <property type="protein sequence ID" value="TNJ26630.1"/>
    <property type="molecule type" value="Genomic_DNA"/>
</dbReference>
<feature type="region of interest" description="Disordered" evidence="6">
    <location>
        <begin position="360"/>
        <end position="382"/>
    </location>
</feature>
<feature type="domain" description="IFT122 second beta-propeller" evidence="7">
    <location>
        <begin position="424"/>
        <end position="628"/>
    </location>
</feature>
<dbReference type="Gene3D" id="2.130.10.10">
    <property type="entry name" value="YVTN repeat-like/Quinoprotein amine dehydrogenase"/>
    <property type="match status" value="1"/>
</dbReference>
<dbReference type="GO" id="GO:0061512">
    <property type="term" value="P:protein localization to cilium"/>
    <property type="evidence" value="ECO:0007669"/>
    <property type="project" value="TreeGrafter"/>
</dbReference>
<dbReference type="OrthoDB" id="10255582at2759"/>
<keyword evidence="8" id="KW-0282">Flagellum</keyword>
<dbReference type="PANTHER" id="PTHR12764:SF4">
    <property type="entry name" value="INTRAFLAGELLAR TRANSPORT PROTEIN 122 HOMOLOG"/>
    <property type="match status" value="1"/>
</dbReference>
<dbReference type="InterPro" id="IPR039857">
    <property type="entry name" value="Ift122/121"/>
</dbReference>
<reference evidence="8 9" key="1">
    <citation type="submission" date="2019-05" db="EMBL/GenBank/DDBJ databases">
        <title>The compact genome of Giardia muris reveals important steps in the evolution of intestinal protozoan parasites.</title>
        <authorList>
            <person name="Xu F."/>
            <person name="Jimenez-Gonzalez A."/>
            <person name="Einarsson E."/>
            <person name="Astvaldsson A."/>
            <person name="Peirasmaki D."/>
            <person name="Eckmann L."/>
            <person name="Andersson J.O."/>
            <person name="Svard S.G."/>
            <person name="Jerlstrom-Hultqvist J."/>
        </authorList>
    </citation>
    <scope>NUCLEOTIDE SEQUENCE [LARGE SCALE GENOMIC DNA]</scope>
    <source>
        <strain evidence="8 9">Roberts-Thomson</strain>
    </source>
</reference>
<dbReference type="SUPFAM" id="SSF50998">
    <property type="entry name" value="Quinoprotein alcohol dehydrogenase-like"/>
    <property type="match status" value="2"/>
</dbReference>
<evidence type="ECO:0000256" key="2">
    <source>
        <dbReference type="ARBA" id="ARBA00022574"/>
    </source>
</evidence>
<keyword evidence="3" id="KW-0677">Repeat</keyword>
<organism evidence="8 9">
    <name type="scientific">Giardia muris</name>
    <dbReference type="NCBI Taxonomy" id="5742"/>
    <lineage>
        <taxon>Eukaryota</taxon>
        <taxon>Metamonada</taxon>
        <taxon>Diplomonadida</taxon>
        <taxon>Hexamitidae</taxon>
        <taxon>Giardiinae</taxon>
        <taxon>Giardia</taxon>
    </lineage>
</organism>
<dbReference type="InterPro" id="IPR056152">
    <property type="entry name" value="Beta-prop_IFT122_2nd"/>
</dbReference>
<sequence>MQAEPLWSVTVGRDPVYRLACSQDRGRVCVAAGRSIVLLGPGGELTRQIQTPHPEIFGLAVAPDGQRIATAGADGLVVFFDATGAALFKFTHATEVQCCAWSPNGQWFLSAAATDYGLFSLEDNATKVAKYPLRAPARAAAWAPDSQWFALALDDGCVGLFTTTGVEFGSFYVGAPTWALHILPVDVFTDTRTLHVRPGHGRDDDDDDEDEFIISDMPSGDGLNGGASQYMKSVIHQSAVDLARLAATRIVLVSWDLAYLVADPSVAVTTPGAKAGRKGGQGADPILLSTRLPFIPLCFDIQGNLAFVSGVGATVLVLDLRSGRILVSLFRARKQAEKGEANPQTHQNAPVACSLGAVRSEENTRGLSRKEKEERAEDDDDRTELDGLDPLWCYGVLRVEPSRLLLALSDGSVVCLGLEYGMCHALHGAFYAYRSGLTRVHALNLRTGTHSTLDVGVSVEHIALSDTRLAIATPGRLLLFARAEDPARGLCEPSDRELLERVPERYVLAEELPWRRSCGLLYLASEHVITCASDAVCAYNFSGQRTDSWHFRRARVTHATYIGGVPGQEGLLVGLSNGTVTLVRLGTRFVAELANHGHAIRALELSPDRQHLLALDVRGVAFVHRFFDPSIILGEPDLPNGAEIQALGTTESTGKPLHVFHGIVHAVWNQRLPNVLVLSTARAVDLCVGAVTVHTFQLPEPGSFAIAQHGRFTYLFRNRHVGHSLVDIAPTDFLEQREIPITPIVTHYTHSVLQELAAGVTGDVHSRLDSAIAVASLGVPTTTWRDLAIVCLLAGEVELAQEALATVGDARGLKAVAEVRRRHPGAAVMLAALALGMCHHFAEAALLFAALGNADAAAELLLFVRRDPEPGGDRHDSSSISAVACKLIRECASTHVLADLAQAGGVLGRTNAIFVPLGCRGVQKTSKPENVGLPSQGSRLTRILDDVPTNPSDVEGMGREGDSQGQGLYSYLSDYRIILRKQLAALARTDEERHTLLLRHARFLEEGREWQAAAASYLDAKDPERAVDVLIASGQTAALLRLVHALPPVSRPGAEGGFDDFRAVEAGPAPGTPQAESLKRAYEHVLAHCQRLGETELVLFVAQRLGEPRALLRVLASQGRWEQAEELAIAYPELRASVNEARASALLQEGRFMEALQRLRLAGNAGREASLIRRLLEAAVAERKFDLARALLAQLSRQLLQAARTGAPRLGAVERCAALKAARARILAYTGLKRVREYLQGVLHCPDPYNPALICVPAGGETGSTAMISAGVFLTGYASLPRELACADLPLLASLDAGEGEGEGEGEGGLLRDELATAGSARPLIDSSTTPQVGLLACIDLDTQATSLPAGIPELAVWICLALASGGGADRDTEERALRRLLQARLPGGLQGHFRRRALLARGERGNAPAQQGRAVDACVRCGARFPALPGPTPAHPQQTAVLAGLPHCCPVYSDICRTCGLPAVRSALSLEILPLISVEPDDETTMTEALERASAVQIDVDFLLSDAGRLGPEGGHKGSLGKLGPSTHDEILDVLRQEPVAGDGRGVVLSKDALEAISPRDIYVLDDPWTEAALLPHLAVGGVVKRLFVRVADKDVQHCQACGLFFSGLEFEEYFVVARRCPICGFDGVVL</sequence>
<evidence type="ECO:0000259" key="7">
    <source>
        <dbReference type="Pfam" id="PF23377"/>
    </source>
</evidence>
<dbReference type="InterPro" id="IPR001680">
    <property type="entry name" value="WD40_rpt"/>
</dbReference>
<evidence type="ECO:0000313" key="9">
    <source>
        <dbReference type="Proteomes" id="UP000315496"/>
    </source>
</evidence>
<comment type="subcellular location">
    <subcellularLocation>
        <location evidence="1">Cell projection</location>
        <location evidence="1">Cilium</location>
    </subcellularLocation>
</comment>